<organism evidence="2 3">
    <name type="scientific">Trichinella papuae</name>
    <dbReference type="NCBI Taxonomy" id="268474"/>
    <lineage>
        <taxon>Eukaryota</taxon>
        <taxon>Metazoa</taxon>
        <taxon>Ecdysozoa</taxon>
        <taxon>Nematoda</taxon>
        <taxon>Enoplea</taxon>
        <taxon>Dorylaimia</taxon>
        <taxon>Trichinellida</taxon>
        <taxon>Trichinellidae</taxon>
        <taxon>Trichinella</taxon>
    </lineage>
</organism>
<dbReference type="Proteomes" id="UP000054843">
    <property type="component" value="Unassembled WGS sequence"/>
</dbReference>
<evidence type="ECO:0000313" key="3">
    <source>
        <dbReference type="Proteomes" id="UP000054843"/>
    </source>
</evidence>
<evidence type="ECO:0000256" key="1">
    <source>
        <dbReference type="SAM" id="MobiDB-lite"/>
    </source>
</evidence>
<reference evidence="2 3" key="1">
    <citation type="submission" date="2015-01" db="EMBL/GenBank/DDBJ databases">
        <title>Evolution of Trichinella species and genotypes.</title>
        <authorList>
            <person name="Korhonen P.K."/>
            <person name="Edoardo P."/>
            <person name="Giuseppe L.R."/>
            <person name="Gasser R.B."/>
        </authorList>
    </citation>
    <scope>NUCLEOTIDE SEQUENCE [LARGE SCALE GENOMIC DNA]</scope>
    <source>
        <strain evidence="2">ISS1980</strain>
    </source>
</reference>
<feature type="compositionally biased region" description="Polar residues" evidence="1">
    <location>
        <begin position="228"/>
        <end position="244"/>
    </location>
</feature>
<accession>A0A0V1N6X8</accession>
<comment type="caution">
    <text evidence="2">The sequence shown here is derived from an EMBL/GenBank/DDBJ whole genome shotgun (WGS) entry which is preliminary data.</text>
</comment>
<dbReference type="AlphaFoldDB" id="A0A0V1N6X8"/>
<evidence type="ECO:0000313" key="2">
    <source>
        <dbReference type="EMBL" id="KRZ79600.1"/>
    </source>
</evidence>
<protein>
    <submittedName>
        <fullName evidence="2">Uncharacterized protein</fullName>
    </submittedName>
</protein>
<proteinExistence type="predicted"/>
<gene>
    <name evidence="2" type="ORF">T10_11560</name>
</gene>
<sequence>MTNGKQVIESVLLRLEKCPRVLSTRELTPPNGKEPSPLAGTKPLFFRNCFWSCSSPAEQLSPHFAWSTAINVAPALSVLVVLVPLGAASAADAVSTRSLAVDVSLISVHSANVNNKNNNNNNDNKLLLVGCRFGEMNKYIFGRKKKHNCALQHCGERGNYTTTQQNDHGKTCMHCNTYGSTYKKGRRKATLDIINTGSILHCRQKDTGTDQNRDEIRRQTLLKEAACSQKQPRISSSRQAKNGQANREREREIEAANNCGTQWPTFPEKLAHK</sequence>
<keyword evidence="3" id="KW-1185">Reference proteome</keyword>
<name>A0A0V1N6X8_9BILA</name>
<feature type="region of interest" description="Disordered" evidence="1">
    <location>
        <begin position="225"/>
        <end position="273"/>
    </location>
</feature>
<dbReference type="EMBL" id="JYDO01000006">
    <property type="protein sequence ID" value="KRZ79600.1"/>
    <property type="molecule type" value="Genomic_DNA"/>
</dbReference>